<name>A0AAI9G9D7_9VIBR</name>
<reference evidence="1" key="1">
    <citation type="submission" date="2023-10" db="EMBL/GenBank/DDBJ databases">
        <authorList>
            <consortium name="PulseNet: The National Subtyping Network for Foodborne Disease Surveillance"/>
        </authorList>
    </citation>
    <scope>NUCLEOTIDE SEQUENCE</scope>
    <source>
        <strain evidence="1">PNUSAV004886</strain>
    </source>
</reference>
<evidence type="ECO:0000313" key="2">
    <source>
        <dbReference type="Proteomes" id="UP001253463"/>
    </source>
</evidence>
<dbReference type="SUPFAM" id="SSF56935">
    <property type="entry name" value="Porins"/>
    <property type="match status" value="1"/>
</dbReference>
<gene>
    <name evidence="1" type="ORF">RZY48_002225</name>
</gene>
<evidence type="ECO:0000313" key="1">
    <source>
        <dbReference type="EMBL" id="ELN6932826.1"/>
    </source>
</evidence>
<dbReference type="AlphaFoldDB" id="A0AAI9G9D7"/>
<protein>
    <submittedName>
        <fullName evidence="1">TonB-dependent receptor</fullName>
    </submittedName>
</protein>
<organism evidence="1 2">
    <name type="scientific">Vibrio navarrensis</name>
    <dbReference type="NCBI Taxonomy" id="29495"/>
    <lineage>
        <taxon>Bacteria</taxon>
        <taxon>Pseudomonadati</taxon>
        <taxon>Pseudomonadota</taxon>
        <taxon>Gammaproteobacteria</taxon>
        <taxon>Vibrionales</taxon>
        <taxon>Vibrionaceae</taxon>
        <taxon>Vibrio</taxon>
    </lineage>
</organism>
<comment type="caution">
    <text evidence="1">The sequence shown here is derived from an EMBL/GenBank/DDBJ whole genome shotgun (WGS) entry which is preliminary data.</text>
</comment>
<keyword evidence="1" id="KW-0675">Receptor</keyword>
<dbReference type="EMBL" id="ABNSCA010000005">
    <property type="protein sequence ID" value="ELN6932826.1"/>
    <property type="molecule type" value="Genomic_DNA"/>
</dbReference>
<dbReference type="Gene3D" id="2.40.160.10">
    <property type="entry name" value="Porin"/>
    <property type="match status" value="1"/>
</dbReference>
<sequence>MEKSVVKVAVNITLNRALIGVMLATSGAVQASSLDIGVVLDGAYQSEARKWGSRERGFGLGHSELMFSSNIDHHFKGQLVTVLASHDGETELELEEAWVETLSLPQGLKLKAGRMLSNIGYLNSKHMHEDAFVERPAVYRALLGGHYFDDGVQLSWLLPTDLFVQTNVELLSGKPIDAGYDEPTAIGVYTANLQLGGDIGVEHSWRWGISALYNANGRQFSAAHDHAHEEGDEHDHAGHSHGPALTGRNLYGSDFTWKWAPEGNYRQSNLRLTSEYWYLDNRFDAQLAAAAGAEQNAYGWYSEVAYQFNPNWTLSTRYGEMRTVDGDVHAHGDHFHGEFSREDVKEWDLALDWHASHFGRVRGQVTYEKQVHSDEVLFSMQYLMSFGAHHAHAF</sequence>
<dbReference type="InterPro" id="IPR023614">
    <property type="entry name" value="Porin_dom_sf"/>
</dbReference>
<proteinExistence type="predicted"/>
<accession>A0AAI9G9D7</accession>
<dbReference type="Proteomes" id="UP001253463">
    <property type="component" value="Unassembled WGS sequence"/>
</dbReference>